<reference evidence="1 2" key="1">
    <citation type="submission" date="2023-07" db="EMBL/GenBank/DDBJ databases">
        <title>Sorghum-associated microbial communities from plants grown in Nebraska, USA.</title>
        <authorList>
            <person name="Schachtman D."/>
        </authorList>
    </citation>
    <scope>NUCLEOTIDE SEQUENCE [LARGE SCALE GENOMIC DNA]</scope>
    <source>
        <strain evidence="1 2">584</strain>
    </source>
</reference>
<keyword evidence="2" id="KW-1185">Reference proteome</keyword>
<dbReference type="EMBL" id="JAVDPW010000010">
    <property type="protein sequence ID" value="MDR6293089.1"/>
    <property type="molecule type" value="Genomic_DNA"/>
</dbReference>
<protein>
    <submittedName>
        <fullName evidence="1">Uncharacterized protein</fullName>
    </submittedName>
</protein>
<sequence>MRLCSLLLICAALAACGSEPPKPPPPKQPSVLDKAVAPAAGLLGVKVGPQGGLMLPTKPKP</sequence>
<dbReference type="RefSeq" id="WP_309799745.1">
    <property type="nucleotide sequence ID" value="NZ_JAVDPW010000010.1"/>
</dbReference>
<proteinExistence type="predicted"/>
<accession>A0ABU1JZZ6</accession>
<dbReference type="Proteomes" id="UP001262410">
    <property type="component" value="Unassembled WGS sequence"/>
</dbReference>
<organism evidence="1 2">
    <name type="scientific">Inquilinus ginsengisoli</name>
    <dbReference type="NCBI Taxonomy" id="363840"/>
    <lineage>
        <taxon>Bacteria</taxon>
        <taxon>Pseudomonadati</taxon>
        <taxon>Pseudomonadota</taxon>
        <taxon>Alphaproteobacteria</taxon>
        <taxon>Rhodospirillales</taxon>
        <taxon>Rhodospirillaceae</taxon>
        <taxon>Inquilinus</taxon>
    </lineage>
</organism>
<evidence type="ECO:0000313" key="2">
    <source>
        <dbReference type="Proteomes" id="UP001262410"/>
    </source>
</evidence>
<dbReference type="PROSITE" id="PS51257">
    <property type="entry name" value="PROKAR_LIPOPROTEIN"/>
    <property type="match status" value="1"/>
</dbReference>
<comment type="caution">
    <text evidence="1">The sequence shown here is derived from an EMBL/GenBank/DDBJ whole genome shotgun (WGS) entry which is preliminary data.</text>
</comment>
<gene>
    <name evidence="1" type="ORF">E9232_005634</name>
</gene>
<evidence type="ECO:0000313" key="1">
    <source>
        <dbReference type="EMBL" id="MDR6293089.1"/>
    </source>
</evidence>
<name>A0ABU1JZZ6_9PROT</name>